<gene>
    <name evidence="1" type="ORF">L1987_69035</name>
</gene>
<reference evidence="2" key="1">
    <citation type="journal article" date="2022" name="Mol. Ecol. Resour.">
        <title>The genomes of chicory, endive, great burdock and yacon provide insights into Asteraceae palaeo-polyploidization history and plant inulin production.</title>
        <authorList>
            <person name="Fan W."/>
            <person name="Wang S."/>
            <person name="Wang H."/>
            <person name="Wang A."/>
            <person name="Jiang F."/>
            <person name="Liu H."/>
            <person name="Zhao H."/>
            <person name="Xu D."/>
            <person name="Zhang Y."/>
        </authorList>
    </citation>
    <scope>NUCLEOTIDE SEQUENCE [LARGE SCALE GENOMIC DNA]</scope>
    <source>
        <strain evidence="2">cv. Yunnan</strain>
    </source>
</reference>
<sequence>MRRITVRLNGVATFIGIVGFVVVVFVLVILLARFFTGHTEDENDDVEFIAGKTSLGNAVDVQNTTGSVYLPELGMNFEAFSLILKFMYTGKEMCCCWGQVFKPSKLLGNADFHLFNAGQA</sequence>
<reference evidence="1 2" key="2">
    <citation type="journal article" date="2022" name="Mol. Ecol. Resour.">
        <title>The genomes of chicory, endive, great burdock and yacon provide insights into Asteraceae paleo-polyploidization history and plant inulin production.</title>
        <authorList>
            <person name="Fan W."/>
            <person name="Wang S."/>
            <person name="Wang H."/>
            <person name="Wang A."/>
            <person name="Jiang F."/>
            <person name="Liu H."/>
            <person name="Zhao H."/>
            <person name="Xu D."/>
            <person name="Zhang Y."/>
        </authorList>
    </citation>
    <scope>NUCLEOTIDE SEQUENCE [LARGE SCALE GENOMIC DNA]</scope>
    <source>
        <strain evidence="2">cv. Yunnan</strain>
        <tissue evidence="1">Leaves</tissue>
    </source>
</reference>
<protein>
    <submittedName>
        <fullName evidence="1">Uncharacterized protein</fullName>
    </submittedName>
</protein>
<dbReference type="EMBL" id="CM042040">
    <property type="protein sequence ID" value="KAI3717428.1"/>
    <property type="molecule type" value="Genomic_DNA"/>
</dbReference>
<evidence type="ECO:0000313" key="1">
    <source>
        <dbReference type="EMBL" id="KAI3717428.1"/>
    </source>
</evidence>
<proteinExistence type="predicted"/>
<comment type="caution">
    <text evidence="1">The sequence shown here is derived from an EMBL/GenBank/DDBJ whole genome shotgun (WGS) entry which is preliminary data.</text>
</comment>
<dbReference type="Proteomes" id="UP001056120">
    <property type="component" value="Linkage Group LG23"/>
</dbReference>
<accession>A0ACB9B687</accession>
<keyword evidence="2" id="KW-1185">Reference proteome</keyword>
<evidence type="ECO:0000313" key="2">
    <source>
        <dbReference type="Proteomes" id="UP001056120"/>
    </source>
</evidence>
<name>A0ACB9B687_9ASTR</name>
<organism evidence="1 2">
    <name type="scientific">Smallanthus sonchifolius</name>
    <dbReference type="NCBI Taxonomy" id="185202"/>
    <lineage>
        <taxon>Eukaryota</taxon>
        <taxon>Viridiplantae</taxon>
        <taxon>Streptophyta</taxon>
        <taxon>Embryophyta</taxon>
        <taxon>Tracheophyta</taxon>
        <taxon>Spermatophyta</taxon>
        <taxon>Magnoliopsida</taxon>
        <taxon>eudicotyledons</taxon>
        <taxon>Gunneridae</taxon>
        <taxon>Pentapetalae</taxon>
        <taxon>asterids</taxon>
        <taxon>campanulids</taxon>
        <taxon>Asterales</taxon>
        <taxon>Asteraceae</taxon>
        <taxon>Asteroideae</taxon>
        <taxon>Heliantheae alliance</taxon>
        <taxon>Millerieae</taxon>
        <taxon>Smallanthus</taxon>
    </lineage>
</organism>